<name>A0A5C6FMD2_9PLAN</name>
<proteinExistence type="predicted"/>
<dbReference type="InterPro" id="IPR036452">
    <property type="entry name" value="Ribo_hydro-like"/>
</dbReference>
<comment type="caution">
    <text evidence="4">The sequence shown here is derived from an EMBL/GenBank/DDBJ whole genome shotgun (WGS) entry which is preliminary data.</text>
</comment>
<dbReference type="AlphaFoldDB" id="A0A5C6FMD2"/>
<dbReference type="OrthoDB" id="3795970at2"/>
<gene>
    <name evidence="4" type="ORF">V7x_43640</name>
</gene>
<dbReference type="Pfam" id="PF01156">
    <property type="entry name" value="IU_nuc_hydro"/>
    <property type="match status" value="1"/>
</dbReference>
<keyword evidence="2" id="KW-0326">Glycosidase</keyword>
<keyword evidence="1 4" id="KW-0378">Hydrolase</keyword>
<dbReference type="GO" id="GO:0008477">
    <property type="term" value="F:purine nucleosidase activity"/>
    <property type="evidence" value="ECO:0007669"/>
    <property type="project" value="TreeGrafter"/>
</dbReference>
<evidence type="ECO:0000256" key="1">
    <source>
        <dbReference type="ARBA" id="ARBA00022801"/>
    </source>
</evidence>
<evidence type="ECO:0000256" key="2">
    <source>
        <dbReference type="ARBA" id="ARBA00023295"/>
    </source>
</evidence>
<evidence type="ECO:0000313" key="5">
    <source>
        <dbReference type="Proteomes" id="UP000316476"/>
    </source>
</evidence>
<dbReference type="InterPro" id="IPR001910">
    <property type="entry name" value="Inosine/uridine_hydrolase_dom"/>
</dbReference>
<dbReference type="GO" id="GO:0005829">
    <property type="term" value="C:cytosol"/>
    <property type="evidence" value="ECO:0007669"/>
    <property type="project" value="TreeGrafter"/>
</dbReference>
<dbReference type="InterPro" id="IPR023186">
    <property type="entry name" value="IUNH"/>
</dbReference>
<evidence type="ECO:0000313" key="4">
    <source>
        <dbReference type="EMBL" id="TWU62629.1"/>
    </source>
</evidence>
<dbReference type="PANTHER" id="PTHR12304:SF4">
    <property type="entry name" value="URIDINE NUCLEOSIDASE"/>
    <property type="match status" value="1"/>
</dbReference>
<organism evidence="4 5">
    <name type="scientific">Crateriforma conspicua</name>
    <dbReference type="NCBI Taxonomy" id="2527996"/>
    <lineage>
        <taxon>Bacteria</taxon>
        <taxon>Pseudomonadati</taxon>
        <taxon>Planctomycetota</taxon>
        <taxon>Planctomycetia</taxon>
        <taxon>Planctomycetales</taxon>
        <taxon>Planctomycetaceae</taxon>
        <taxon>Crateriforma</taxon>
    </lineage>
</organism>
<sequence>MATNIASALVLDPTIADRIVVLWIGGHPYYWEHARDFNLNQDRVAAKVLFDSGVPLVHIPSADVAAQLSVTLPELEKGIRGKSQIADELYDRVAGYRDEVLKQRGNAAKKEEWSKVIWDIATIAWLVDPQHSVQTQVVQRPSLNADGTWKPNSKSPPSVVRVATDLNAPRVFELMFEALD</sequence>
<feature type="domain" description="Inosine/uridine-preferring nucleoside hydrolase" evidence="3">
    <location>
        <begin position="2"/>
        <end position="172"/>
    </location>
</feature>
<protein>
    <submittedName>
        <fullName evidence="4">Ribonucleoside hydrolase 1</fullName>
    </submittedName>
</protein>
<dbReference type="EMBL" id="SJPZ01000002">
    <property type="protein sequence ID" value="TWU62629.1"/>
    <property type="molecule type" value="Genomic_DNA"/>
</dbReference>
<evidence type="ECO:0000259" key="3">
    <source>
        <dbReference type="Pfam" id="PF01156"/>
    </source>
</evidence>
<dbReference type="Proteomes" id="UP000316476">
    <property type="component" value="Unassembled WGS sequence"/>
</dbReference>
<dbReference type="PANTHER" id="PTHR12304">
    <property type="entry name" value="INOSINE-URIDINE PREFERRING NUCLEOSIDE HYDROLASE"/>
    <property type="match status" value="1"/>
</dbReference>
<dbReference type="SUPFAM" id="SSF53590">
    <property type="entry name" value="Nucleoside hydrolase"/>
    <property type="match status" value="1"/>
</dbReference>
<dbReference type="GO" id="GO:0006152">
    <property type="term" value="P:purine nucleoside catabolic process"/>
    <property type="evidence" value="ECO:0007669"/>
    <property type="project" value="TreeGrafter"/>
</dbReference>
<accession>A0A5C6FMD2</accession>
<reference evidence="4 5" key="1">
    <citation type="submission" date="2019-02" db="EMBL/GenBank/DDBJ databases">
        <title>Deep-cultivation of Planctomycetes and their phenomic and genomic characterization uncovers novel biology.</title>
        <authorList>
            <person name="Wiegand S."/>
            <person name="Jogler M."/>
            <person name="Boedeker C."/>
            <person name="Pinto D."/>
            <person name="Vollmers J."/>
            <person name="Rivas-Marin E."/>
            <person name="Kohn T."/>
            <person name="Peeters S.H."/>
            <person name="Heuer A."/>
            <person name="Rast P."/>
            <person name="Oberbeckmann S."/>
            <person name="Bunk B."/>
            <person name="Jeske O."/>
            <person name="Meyerdierks A."/>
            <person name="Storesund J.E."/>
            <person name="Kallscheuer N."/>
            <person name="Luecker S."/>
            <person name="Lage O.M."/>
            <person name="Pohl T."/>
            <person name="Merkel B.J."/>
            <person name="Hornburger P."/>
            <person name="Mueller R.-W."/>
            <person name="Bruemmer F."/>
            <person name="Labrenz M."/>
            <person name="Spormann A.M."/>
            <person name="Op Den Camp H."/>
            <person name="Overmann J."/>
            <person name="Amann R."/>
            <person name="Jetten M.S.M."/>
            <person name="Mascher T."/>
            <person name="Medema M.H."/>
            <person name="Devos D.P."/>
            <person name="Kaster A.-K."/>
            <person name="Ovreas L."/>
            <person name="Rohde M."/>
            <person name="Galperin M.Y."/>
            <person name="Jogler C."/>
        </authorList>
    </citation>
    <scope>NUCLEOTIDE SEQUENCE [LARGE SCALE GENOMIC DNA]</scope>
    <source>
        <strain evidence="4 5">V7</strain>
    </source>
</reference>
<dbReference type="Gene3D" id="3.90.245.10">
    <property type="entry name" value="Ribonucleoside hydrolase-like"/>
    <property type="match status" value="1"/>
</dbReference>